<comment type="caution">
    <text evidence="8">The sequence shown here is derived from an EMBL/GenBank/DDBJ whole genome shotgun (WGS) entry which is preliminary data.</text>
</comment>
<dbReference type="Gene3D" id="3.40.50.1980">
    <property type="entry name" value="Nitrogenase molybdenum iron protein domain"/>
    <property type="match status" value="2"/>
</dbReference>
<comment type="subcellular location">
    <subcellularLocation>
        <location evidence="1">Cell envelope</location>
    </subcellularLocation>
</comment>
<dbReference type="PROSITE" id="PS51318">
    <property type="entry name" value="TAT"/>
    <property type="match status" value="1"/>
</dbReference>
<feature type="chain" id="PRO_5037479693" evidence="6">
    <location>
        <begin position="34"/>
        <end position="308"/>
    </location>
</feature>
<evidence type="ECO:0000256" key="3">
    <source>
        <dbReference type="ARBA" id="ARBA00022448"/>
    </source>
</evidence>
<evidence type="ECO:0000256" key="1">
    <source>
        <dbReference type="ARBA" id="ARBA00004196"/>
    </source>
</evidence>
<evidence type="ECO:0000313" key="9">
    <source>
        <dbReference type="Proteomes" id="UP000606044"/>
    </source>
</evidence>
<dbReference type="AlphaFoldDB" id="A0A917FDC7"/>
<keyword evidence="4" id="KW-0410">Iron transport</keyword>
<dbReference type="EMBL" id="BMCT01000004">
    <property type="protein sequence ID" value="GGF70392.1"/>
    <property type="molecule type" value="Genomic_DNA"/>
</dbReference>
<gene>
    <name evidence="8" type="ORF">GCM10007301_32710</name>
</gene>
<sequence>MTSSAQARLDRRAFVTGLLSAPLATASVAPARAAEPALRPPLRRLATLDYGIAETLISIGQPPVGLVAPNDWQDWVIEPPLPPDVINIGSNREPNLELLAQMQLDAILITGYSAGIAHRLRQIAPVFEFSLYVPEGRPLALAIRMVERLGELTGRQAEAKAFLAEMDDTFAQARDRLAAVRHRPLYMLSFLDNRHVRVYGANSLFDDVLQRLDIPNAYQGASNSWGFANLGIEELKPDPDGSLIYFEPVPPDLLASISRNPIWNSLPVVKAGRVARLPGLLIFGAVPAAMRFARQLALHLGPEGRARG</sequence>
<dbReference type="GO" id="GO:1901678">
    <property type="term" value="P:iron coordination entity transport"/>
    <property type="evidence" value="ECO:0007669"/>
    <property type="project" value="UniProtKB-ARBA"/>
</dbReference>
<keyword evidence="4" id="KW-0406">Ion transport</keyword>
<keyword evidence="9" id="KW-1185">Reference proteome</keyword>
<protein>
    <submittedName>
        <fullName evidence="8">ABC transporter substrate-binding protein</fullName>
    </submittedName>
</protein>
<dbReference type="SUPFAM" id="SSF53807">
    <property type="entry name" value="Helical backbone' metal receptor"/>
    <property type="match status" value="1"/>
</dbReference>
<evidence type="ECO:0000256" key="2">
    <source>
        <dbReference type="ARBA" id="ARBA00008814"/>
    </source>
</evidence>
<evidence type="ECO:0000313" key="8">
    <source>
        <dbReference type="EMBL" id="GGF70392.1"/>
    </source>
</evidence>
<dbReference type="CDD" id="cd01146">
    <property type="entry name" value="FhuD"/>
    <property type="match status" value="1"/>
</dbReference>
<dbReference type="PRINTS" id="PR01715">
    <property type="entry name" value="FERRIBNDNGPP"/>
</dbReference>
<feature type="domain" description="Fe/B12 periplasmic-binding" evidence="7">
    <location>
        <begin position="44"/>
        <end position="304"/>
    </location>
</feature>
<evidence type="ECO:0000256" key="6">
    <source>
        <dbReference type="SAM" id="SignalP"/>
    </source>
</evidence>
<evidence type="ECO:0000256" key="5">
    <source>
        <dbReference type="ARBA" id="ARBA00022729"/>
    </source>
</evidence>
<organism evidence="8 9">
    <name type="scientific">Azorhizobium oxalatiphilum</name>
    <dbReference type="NCBI Taxonomy" id="980631"/>
    <lineage>
        <taxon>Bacteria</taxon>
        <taxon>Pseudomonadati</taxon>
        <taxon>Pseudomonadota</taxon>
        <taxon>Alphaproteobacteria</taxon>
        <taxon>Hyphomicrobiales</taxon>
        <taxon>Xanthobacteraceae</taxon>
        <taxon>Azorhizobium</taxon>
    </lineage>
</organism>
<accession>A0A917FDC7</accession>
<dbReference type="RefSeq" id="WP_188580434.1">
    <property type="nucleotide sequence ID" value="NZ_BMCT01000004.1"/>
</dbReference>
<evidence type="ECO:0000256" key="4">
    <source>
        <dbReference type="ARBA" id="ARBA00022496"/>
    </source>
</evidence>
<dbReference type="InterPro" id="IPR051313">
    <property type="entry name" value="Bact_iron-sidero_bind"/>
</dbReference>
<keyword evidence="5 6" id="KW-0732">Signal</keyword>
<dbReference type="PANTHER" id="PTHR30532">
    <property type="entry name" value="IRON III DICITRATE-BINDING PERIPLASMIC PROTEIN"/>
    <property type="match status" value="1"/>
</dbReference>
<dbReference type="PROSITE" id="PS50983">
    <property type="entry name" value="FE_B12_PBP"/>
    <property type="match status" value="1"/>
</dbReference>
<comment type="similarity">
    <text evidence="2">Belongs to the bacterial solute-binding protein 8 family.</text>
</comment>
<keyword evidence="3" id="KW-0813">Transport</keyword>
<dbReference type="PANTHER" id="PTHR30532:SF1">
    <property type="entry name" value="IRON(3+)-HYDROXAMATE-BINDING PROTEIN FHUD"/>
    <property type="match status" value="1"/>
</dbReference>
<dbReference type="InterPro" id="IPR006311">
    <property type="entry name" value="TAT_signal"/>
</dbReference>
<dbReference type="Pfam" id="PF01497">
    <property type="entry name" value="Peripla_BP_2"/>
    <property type="match status" value="1"/>
</dbReference>
<dbReference type="GO" id="GO:0030288">
    <property type="term" value="C:outer membrane-bounded periplasmic space"/>
    <property type="evidence" value="ECO:0007669"/>
    <property type="project" value="TreeGrafter"/>
</dbReference>
<dbReference type="InterPro" id="IPR002491">
    <property type="entry name" value="ABC_transptr_periplasmic_BD"/>
</dbReference>
<reference evidence="8" key="2">
    <citation type="submission" date="2020-09" db="EMBL/GenBank/DDBJ databases">
        <authorList>
            <person name="Sun Q."/>
            <person name="Sedlacek I."/>
        </authorList>
    </citation>
    <scope>NUCLEOTIDE SEQUENCE</scope>
    <source>
        <strain evidence="8">CCM 7897</strain>
    </source>
</reference>
<name>A0A917FDC7_9HYPH</name>
<proteinExistence type="inferred from homology"/>
<dbReference type="Proteomes" id="UP000606044">
    <property type="component" value="Unassembled WGS sequence"/>
</dbReference>
<evidence type="ECO:0000259" key="7">
    <source>
        <dbReference type="PROSITE" id="PS50983"/>
    </source>
</evidence>
<reference evidence="8" key="1">
    <citation type="journal article" date="2014" name="Int. J. Syst. Evol. Microbiol.">
        <title>Complete genome sequence of Corynebacterium casei LMG S-19264T (=DSM 44701T), isolated from a smear-ripened cheese.</title>
        <authorList>
            <consortium name="US DOE Joint Genome Institute (JGI-PGF)"/>
            <person name="Walter F."/>
            <person name="Albersmeier A."/>
            <person name="Kalinowski J."/>
            <person name="Ruckert C."/>
        </authorList>
    </citation>
    <scope>NUCLEOTIDE SEQUENCE</scope>
    <source>
        <strain evidence="8">CCM 7897</strain>
    </source>
</reference>
<feature type="signal peptide" evidence="6">
    <location>
        <begin position="1"/>
        <end position="33"/>
    </location>
</feature>
<keyword evidence="4" id="KW-0408">Iron</keyword>